<accession>A0A379WBU1</accession>
<dbReference type="AlphaFoldDB" id="A0A379WBU1"/>
<reference evidence="1 2" key="1">
    <citation type="submission" date="2018-06" db="EMBL/GenBank/DDBJ databases">
        <authorList>
            <consortium name="Pathogen Informatics"/>
            <person name="Doyle S."/>
        </authorList>
    </citation>
    <scope>NUCLEOTIDE SEQUENCE [LARGE SCALE GENOMIC DNA]</scope>
    <source>
        <strain evidence="1 2">NCTC8258</strain>
    </source>
</reference>
<dbReference type="EMBL" id="UGXS01000004">
    <property type="protein sequence ID" value="SUH16588.1"/>
    <property type="molecule type" value="Genomic_DNA"/>
</dbReference>
<evidence type="ECO:0000313" key="2">
    <source>
        <dbReference type="Proteomes" id="UP000255509"/>
    </source>
</evidence>
<sequence length="101" mass="11906">MNTFKNKSTEIYYVVSLHIYAELFNSKDKTTSNMIMTHVMDHEFVCRLIDLAMRNAEKHLLKKAWKKNAAEKLSEVDFKGVKQALAKCITPFWRNQYVDVF</sequence>
<name>A0A379WBU1_SALET</name>
<proteinExistence type="predicted"/>
<evidence type="ECO:0000313" key="1">
    <source>
        <dbReference type="EMBL" id="SUH16588.1"/>
    </source>
</evidence>
<organism evidence="1 2">
    <name type="scientific">Salmonella enterica I</name>
    <dbReference type="NCBI Taxonomy" id="59201"/>
    <lineage>
        <taxon>Bacteria</taxon>
        <taxon>Pseudomonadati</taxon>
        <taxon>Pseudomonadota</taxon>
        <taxon>Gammaproteobacteria</taxon>
        <taxon>Enterobacterales</taxon>
        <taxon>Enterobacteriaceae</taxon>
        <taxon>Salmonella</taxon>
    </lineage>
</organism>
<dbReference type="Proteomes" id="UP000255509">
    <property type="component" value="Unassembled WGS sequence"/>
</dbReference>
<gene>
    <name evidence="1" type="ORF">NCTC8258_04352</name>
</gene>
<protein>
    <submittedName>
        <fullName evidence="1">Uncharacterized protein</fullName>
    </submittedName>
</protein>